<sequence>MKKPSKKLVNKIIHDRKVRRDIARQSHEWFFAIYLNHYIKSRAAPFHTDFFRITENAKIKNAVIIAFRNSAKSTIFNLSYPLWAILGDQQKKLIVIASQTQRQARQHLLNIKKELETNILLKMDLGPFKEETDEWGSLALVIPRYGAKILASSTEQSIRGIRHGQYRPDLIIGDDLEDLESVKTQESRDKLFAWFNGDVIPAGDLHTRIIIIGNLLHNDSLLMKLIQNIKSKKFDGIYRRYPLIDENEQVTWPGKFPNHKSIDDLKRTMDERAFQREFMLNILPDDDQVIHPEWIQYYDTLPDVGSLDYRFTGIGIDLAISESNSADFTAMISARVYGTRDNLKIYILPNPINKRFDFPTALQQAKQLSRSMEYAHLFIESVAYQSAFFQQLRDEGFPAEEFKIGGNDKRTRLIMTAPAIQSAKVLFPRQGAEILINQILGFGRERHDDLIDAFTTLVIKVFEKDTAIDEYSYLLTKERMEQAYISKMERWTEPFRIGVVTTGAGRMFSTIVLKAAISGQVMYQDAHANPTVIADQVIELVKRFNIKPSNIFVETFGLGEEVYELLRNQLDNHNWYIAQKVVAVKPGSEPEFPENDGKNFINLRSQSCWRLKNWIEKNLVLLENNAFNQLSQVQYKVHGDKKIGVKTRDEMMHDGLSSPDAIDALALTFSREREIELRRPYVQPLYVARCEYEGGARSYDE</sequence>
<protein>
    <recommendedName>
        <fullName evidence="3">Terminase large subunit gp17-like C-terminal domain-containing protein</fullName>
    </recommendedName>
</protein>
<dbReference type="Proteomes" id="UP000177111">
    <property type="component" value="Unassembled WGS sequence"/>
</dbReference>
<dbReference type="InterPro" id="IPR027417">
    <property type="entry name" value="P-loop_NTPase"/>
</dbReference>
<evidence type="ECO:0008006" key="3">
    <source>
        <dbReference type="Google" id="ProtNLM"/>
    </source>
</evidence>
<evidence type="ECO:0000313" key="1">
    <source>
        <dbReference type="EMBL" id="OGN31437.1"/>
    </source>
</evidence>
<proteinExistence type="predicted"/>
<comment type="caution">
    <text evidence="1">The sequence shown here is derived from an EMBL/GenBank/DDBJ whole genome shotgun (WGS) entry which is preliminary data.</text>
</comment>
<gene>
    <name evidence="1" type="ORF">A3I96_01220</name>
</gene>
<accession>A0A1F8H1B3</accession>
<organism evidence="1 2">
    <name type="scientific">Candidatus Yanofskybacteria bacterium RIFCSPLOWO2_02_FULL_44_18</name>
    <dbReference type="NCBI Taxonomy" id="1802705"/>
    <lineage>
        <taxon>Bacteria</taxon>
        <taxon>Candidatus Yanofskyibacteriota</taxon>
    </lineage>
</organism>
<dbReference type="Gene3D" id="3.40.50.300">
    <property type="entry name" value="P-loop containing nucleotide triphosphate hydrolases"/>
    <property type="match status" value="1"/>
</dbReference>
<dbReference type="AlphaFoldDB" id="A0A1F8H1B3"/>
<dbReference type="Gene3D" id="3.30.420.240">
    <property type="match status" value="2"/>
</dbReference>
<name>A0A1F8H1B3_9BACT</name>
<reference evidence="1 2" key="1">
    <citation type="journal article" date="2016" name="Nat. Commun.">
        <title>Thousands of microbial genomes shed light on interconnected biogeochemical processes in an aquifer system.</title>
        <authorList>
            <person name="Anantharaman K."/>
            <person name="Brown C.T."/>
            <person name="Hug L.A."/>
            <person name="Sharon I."/>
            <person name="Castelle C.J."/>
            <person name="Probst A.J."/>
            <person name="Thomas B.C."/>
            <person name="Singh A."/>
            <person name="Wilkins M.J."/>
            <person name="Karaoz U."/>
            <person name="Brodie E.L."/>
            <person name="Williams K.H."/>
            <person name="Hubbard S.S."/>
            <person name="Banfield J.F."/>
        </authorList>
    </citation>
    <scope>NUCLEOTIDE SEQUENCE [LARGE SCALE GENOMIC DNA]</scope>
</reference>
<dbReference type="EMBL" id="MGKT01000002">
    <property type="protein sequence ID" value="OGN31437.1"/>
    <property type="molecule type" value="Genomic_DNA"/>
</dbReference>
<evidence type="ECO:0000313" key="2">
    <source>
        <dbReference type="Proteomes" id="UP000177111"/>
    </source>
</evidence>